<dbReference type="PROSITE" id="PS50600">
    <property type="entry name" value="ULP_PROTEASE"/>
    <property type="match status" value="1"/>
</dbReference>
<feature type="compositionally biased region" description="Basic residues" evidence="5">
    <location>
        <begin position="1"/>
        <end position="13"/>
    </location>
</feature>
<evidence type="ECO:0000256" key="4">
    <source>
        <dbReference type="ARBA" id="ARBA00022807"/>
    </source>
</evidence>
<dbReference type="EMBL" id="CANTFK010000347">
    <property type="protein sequence ID" value="CAI5714843.1"/>
    <property type="molecule type" value="Genomic_DNA"/>
</dbReference>
<evidence type="ECO:0000313" key="8">
    <source>
        <dbReference type="EMBL" id="CAI5714843.1"/>
    </source>
</evidence>
<keyword evidence="2" id="KW-0645">Protease</keyword>
<proteinExistence type="inferred from homology"/>
<keyword evidence="9" id="KW-1185">Reference proteome</keyword>
<evidence type="ECO:0000313" key="9">
    <source>
        <dbReference type="Proteomes" id="UP001157938"/>
    </source>
</evidence>
<dbReference type="SUPFAM" id="SSF54001">
    <property type="entry name" value="Cysteine proteinases"/>
    <property type="match status" value="1"/>
</dbReference>
<dbReference type="GO" id="GO:0006508">
    <property type="term" value="P:proteolysis"/>
    <property type="evidence" value="ECO:0007669"/>
    <property type="project" value="UniProtKB-KW"/>
</dbReference>
<name>A0AAV0T4V6_9STRA</name>
<feature type="domain" description="Ubiquitin-like protease family profile" evidence="6">
    <location>
        <begin position="545"/>
        <end position="746"/>
    </location>
</feature>
<feature type="compositionally biased region" description="Basic and acidic residues" evidence="5">
    <location>
        <begin position="69"/>
        <end position="83"/>
    </location>
</feature>
<dbReference type="Pfam" id="PF02902">
    <property type="entry name" value="Peptidase_C48"/>
    <property type="match status" value="1"/>
</dbReference>
<gene>
    <name evidence="7" type="ORF">PFR001_LOCUS2322</name>
    <name evidence="8" type="ORF">PFR002_LOCUS2989</name>
</gene>
<accession>A0AAV0T4V6</accession>
<protein>
    <recommendedName>
        <fullName evidence="6">Ubiquitin-like protease family profile domain-containing protein</fullName>
    </recommendedName>
</protein>
<evidence type="ECO:0000256" key="3">
    <source>
        <dbReference type="ARBA" id="ARBA00022801"/>
    </source>
</evidence>
<evidence type="ECO:0000313" key="7">
    <source>
        <dbReference type="EMBL" id="CAH0486717.1"/>
    </source>
</evidence>
<dbReference type="InterPro" id="IPR038765">
    <property type="entry name" value="Papain-like_cys_pep_sf"/>
</dbReference>
<feature type="region of interest" description="Disordered" evidence="5">
    <location>
        <begin position="69"/>
        <end position="100"/>
    </location>
</feature>
<dbReference type="InterPro" id="IPR003653">
    <property type="entry name" value="Peptidase_C48_C"/>
</dbReference>
<evidence type="ECO:0000313" key="10">
    <source>
        <dbReference type="Proteomes" id="UP001159659"/>
    </source>
</evidence>
<dbReference type="GO" id="GO:0016926">
    <property type="term" value="P:protein desumoylation"/>
    <property type="evidence" value="ECO:0007669"/>
    <property type="project" value="UniProtKB-ARBA"/>
</dbReference>
<dbReference type="AlphaFoldDB" id="A0AAV0T4V6"/>
<dbReference type="PANTHER" id="PTHR46915:SF2">
    <property type="entry name" value="UBIQUITIN-LIKE PROTEASE 4"/>
    <property type="match status" value="1"/>
</dbReference>
<reference evidence="7 9" key="1">
    <citation type="submission" date="2021-11" db="EMBL/GenBank/DDBJ databases">
        <authorList>
            <person name="Islam A."/>
            <person name="Islam S."/>
            <person name="Flora M.S."/>
            <person name="Rahman M."/>
            <person name="Ziaur R.M."/>
            <person name="Epstein J.H."/>
            <person name="Hassan M."/>
            <person name="Klassen M."/>
            <person name="Woodard K."/>
            <person name="Webb A."/>
            <person name="Webby R.J."/>
            <person name="El Zowalaty M.E."/>
        </authorList>
    </citation>
    <scope>NUCLEOTIDE SEQUENCE [LARGE SCALE GENOMIC DNA]</scope>
    <source>
        <strain evidence="7">Pf1</strain>
    </source>
</reference>
<dbReference type="Proteomes" id="UP001157938">
    <property type="component" value="Unassembled WGS sequence"/>
</dbReference>
<evidence type="ECO:0000256" key="2">
    <source>
        <dbReference type="ARBA" id="ARBA00022670"/>
    </source>
</evidence>
<reference evidence="8" key="2">
    <citation type="submission" date="2022-12" db="EMBL/GenBank/DDBJ databases">
        <authorList>
            <person name="Webb A."/>
        </authorList>
    </citation>
    <scope>NUCLEOTIDE SEQUENCE</scope>
    <source>
        <strain evidence="8">Pf2</strain>
    </source>
</reference>
<keyword evidence="4" id="KW-0788">Thiol protease</keyword>
<feature type="region of interest" description="Disordered" evidence="5">
    <location>
        <begin position="1"/>
        <end position="23"/>
    </location>
</feature>
<evidence type="ECO:0000256" key="5">
    <source>
        <dbReference type="SAM" id="MobiDB-lite"/>
    </source>
</evidence>
<feature type="compositionally biased region" description="Acidic residues" evidence="5">
    <location>
        <begin position="272"/>
        <end position="284"/>
    </location>
</feature>
<keyword evidence="3" id="KW-0378">Hydrolase</keyword>
<dbReference type="PANTHER" id="PTHR46915">
    <property type="entry name" value="UBIQUITIN-LIKE PROTEASE 4-RELATED"/>
    <property type="match status" value="1"/>
</dbReference>
<dbReference type="GO" id="GO:0008234">
    <property type="term" value="F:cysteine-type peptidase activity"/>
    <property type="evidence" value="ECO:0007669"/>
    <property type="project" value="UniProtKB-KW"/>
</dbReference>
<feature type="region of interest" description="Disordered" evidence="5">
    <location>
        <begin position="256"/>
        <end position="298"/>
    </location>
</feature>
<evidence type="ECO:0000259" key="6">
    <source>
        <dbReference type="PROSITE" id="PS50600"/>
    </source>
</evidence>
<dbReference type="Gene3D" id="3.30.310.130">
    <property type="entry name" value="Ubiquitin-related"/>
    <property type="match status" value="1"/>
</dbReference>
<dbReference type="Gene3D" id="1.10.418.20">
    <property type="match status" value="1"/>
</dbReference>
<evidence type="ECO:0000256" key="1">
    <source>
        <dbReference type="ARBA" id="ARBA00005234"/>
    </source>
</evidence>
<comment type="caution">
    <text evidence="8">The sequence shown here is derived from an EMBL/GenBank/DDBJ whole genome shotgun (WGS) entry which is preliminary data.</text>
</comment>
<comment type="similarity">
    <text evidence="1">Belongs to the peptidase C48 family.</text>
</comment>
<dbReference type="EMBL" id="CAKLBC010000515">
    <property type="protein sequence ID" value="CAH0486717.1"/>
    <property type="molecule type" value="Genomic_DNA"/>
</dbReference>
<sequence length="815" mass="92418">MADHRERHRRFGARRQPSAASNHRYYKSSGISHYSHTLELSTGLSDRSVVSPTSRPVYNYNNSWQDKHRQDFDFSRDRPKEEGYYPPKYTSNKPKASGQGISIPGSSIVTATPDSVLVKGFIPPKQQTDFLSNLTKKNTRTNRGPGLKSKMLAYSSLEAASGAISIKNDEFNPLQGSSGWVNMKVQEPVSIPRDALAPAEKKREKAAKLARKKSFPVVTPYALRDRSKPTLFSKFSTIATQSFDVRYRQVARLGKRKMNSEGSAAKPIALDSDSDSDTEAEAEAEEKVQSDSASNSMTIVDEVMNDTRNYTVEEKLEEKEAVVDWDDVALHANARMINGDVMIGLFQCIVDLFFQADRIYMGNIRGKYEIWPFKQFYLLEYKHLQDVRVYSATSEVDVSAEVEVREINCRRHLLEEVSFIAFKVPMPEATDQAAVKTFYDPSSPDVSKGFMVLLQLEDASGDSLGDITNIIGEHADVQLIDDKEQAMEHLQALMKDPFDYKLSRRTRRRKSDAARDTASESDEEDNCGDITVLTYPPPPCTNDIVTIVRHDVSRLKPRRYLNDNIIDYYFKRMILQTFQNNKLVQEKVLFLSSHFYSRLRAGMGSTTSERMEAGYKNVSTWLARSNLFSRSIIFIPINKDFHWSLAVIVNPGVAGTDPRDEEAFSCIAVLDPLGSYHRKAAIIRNLRAFLRMQWEKNLQEEYFSDIKAASVSEYEVDRVLTLNVDTPLQENSYDCGAYVLKFAEVILKNCLDLGLLAQNNGVISKDVTDNHLEALITSTAFSAEDITVTRQQIQHYIEVDAIEYQMRKKEKVSKT</sequence>
<organism evidence="8 10">
    <name type="scientific">Peronospora farinosa</name>
    <dbReference type="NCBI Taxonomy" id="134698"/>
    <lineage>
        <taxon>Eukaryota</taxon>
        <taxon>Sar</taxon>
        <taxon>Stramenopiles</taxon>
        <taxon>Oomycota</taxon>
        <taxon>Peronosporomycetes</taxon>
        <taxon>Peronosporales</taxon>
        <taxon>Peronosporaceae</taxon>
        <taxon>Peronospora</taxon>
    </lineage>
</organism>
<dbReference type="Proteomes" id="UP001159659">
    <property type="component" value="Unassembled WGS sequence"/>
</dbReference>
<feature type="region of interest" description="Disordered" evidence="5">
    <location>
        <begin position="505"/>
        <end position="531"/>
    </location>
</feature>